<keyword evidence="2" id="KW-1185">Reference proteome</keyword>
<accession>A0A6A5T5X4</accession>
<organism evidence="1 2">
    <name type="scientific">Byssothecium circinans</name>
    <dbReference type="NCBI Taxonomy" id="147558"/>
    <lineage>
        <taxon>Eukaryota</taxon>
        <taxon>Fungi</taxon>
        <taxon>Dikarya</taxon>
        <taxon>Ascomycota</taxon>
        <taxon>Pezizomycotina</taxon>
        <taxon>Dothideomycetes</taxon>
        <taxon>Pleosporomycetidae</taxon>
        <taxon>Pleosporales</taxon>
        <taxon>Massarineae</taxon>
        <taxon>Massarinaceae</taxon>
        <taxon>Byssothecium</taxon>
    </lineage>
</organism>
<evidence type="ECO:0008006" key="3">
    <source>
        <dbReference type="Google" id="ProtNLM"/>
    </source>
</evidence>
<dbReference type="AlphaFoldDB" id="A0A6A5T5X4"/>
<reference evidence="1" key="1">
    <citation type="journal article" date="2020" name="Stud. Mycol.">
        <title>101 Dothideomycetes genomes: a test case for predicting lifestyles and emergence of pathogens.</title>
        <authorList>
            <person name="Haridas S."/>
            <person name="Albert R."/>
            <person name="Binder M."/>
            <person name="Bloem J."/>
            <person name="Labutti K."/>
            <person name="Salamov A."/>
            <person name="Andreopoulos B."/>
            <person name="Baker S."/>
            <person name="Barry K."/>
            <person name="Bills G."/>
            <person name="Bluhm B."/>
            <person name="Cannon C."/>
            <person name="Castanera R."/>
            <person name="Culley D."/>
            <person name="Daum C."/>
            <person name="Ezra D."/>
            <person name="Gonzalez J."/>
            <person name="Henrissat B."/>
            <person name="Kuo A."/>
            <person name="Liang C."/>
            <person name="Lipzen A."/>
            <person name="Lutzoni F."/>
            <person name="Magnuson J."/>
            <person name="Mondo S."/>
            <person name="Nolan M."/>
            <person name="Ohm R."/>
            <person name="Pangilinan J."/>
            <person name="Park H.-J."/>
            <person name="Ramirez L."/>
            <person name="Alfaro M."/>
            <person name="Sun H."/>
            <person name="Tritt A."/>
            <person name="Yoshinaga Y."/>
            <person name="Zwiers L.-H."/>
            <person name="Turgeon B."/>
            <person name="Goodwin S."/>
            <person name="Spatafora J."/>
            <person name="Crous P."/>
            <person name="Grigoriev I."/>
        </authorList>
    </citation>
    <scope>NUCLEOTIDE SEQUENCE</scope>
    <source>
        <strain evidence="1">CBS 675.92</strain>
    </source>
</reference>
<evidence type="ECO:0000313" key="2">
    <source>
        <dbReference type="Proteomes" id="UP000800035"/>
    </source>
</evidence>
<feature type="non-terminal residue" evidence="1">
    <location>
        <position position="1"/>
    </location>
</feature>
<gene>
    <name evidence="1" type="ORF">CC80DRAFT_585089</name>
</gene>
<dbReference type="OrthoDB" id="5240432at2759"/>
<proteinExistence type="predicted"/>
<dbReference type="SUPFAM" id="SSF69322">
    <property type="entry name" value="Tricorn protease domain 2"/>
    <property type="match status" value="1"/>
</dbReference>
<sequence length="176" mass="19295">DVSSGDCHQDAQGPSQFRLAFLHDSARLALVSSNHTVKIWDASSSACLQMLSIGKALHRISFNISNSYLYTEIGTIEISALSSSRILPVGGKQQWLNYINNSPQYQGIALSADSVWLTYGSGGLVWLPSEYQPSCSAVLGKTIGIGVRTRYHGMQKFSLTHPKALDRLCRDNLLSY</sequence>
<dbReference type="InterPro" id="IPR015943">
    <property type="entry name" value="WD40/YVTN_repeat-like_dom_sf"/>
</dbReference>
<dbReference type="Gene3D" id="2.130.10.10">
    <property type="entry name" value="YVTN repeat-like/Quinoprotein amine dehydrogenase"/>
    <property type="match status" value="1"/>
</dbReference>
<dbReference type="Proteomes" id="UP000800035">
    <property type="component" value="Unassembled WGS sequence"/>
</dbReference>
<evidence type="ECO:0000313" key="1">
    <source>
        <dbReference type="EMBL" id="KAF1948355.1"/>
    </source>
</evidence>
<name>A0A6A5T5X4_9PLEO</name>
<dbReference type="EMBL" id="ML977061">
    <property type="protein sequence ID" value="KAF1948355.1"/>
    <property type="molecule type" value="Genomic_DNA"/>
</dbReference>
<protein>
    <recommendedName>
        <fullName evidence="3">WD40 repeat-like protein</fullName>
    </recommendedName>
</protein>